<keyword evidence="4" id="KW-1185">Reference proteome</keyword>
<proteinExistence type="predicted"/>
<dbReference type="AlphaFoldDB" id="A0A851GCS1"/>
<dbReference type="Proteomes" id="UP000557872">
    <property type="component" value="Unassembled WGS sequence"/>
</dbReference>
<feature type="transmembrane region" description="Helical" evidence="1">
    <location>
        <begin position="168"/>
        <end position="190"/>
    </location>
</feature>
<dbReference type="Pfam" id="PF14237">
    <property type="entry name" value="GYF_2"/>
    <property type="match status" value="1"/>
</dbReference>
<gene>
    <name evidence="3" type="ORF">HW115_05120</name>
</gene>
<sequence length="252" mass="28323">MKENAENWYFLEDEKPKGPHPERVIQLLLKSGEINAETMVSSDGKKTWQAAQIRLFQQATTSHTLDSESWDVNFGRFILHKPRTLCIGRGQLSVKQGELHARGSKRLKWWARCLVGLAFTPVALLVGFLTTAPAAHVLVTEIRTGESFPSLMSMFLSLHGNDYQLASYAYQHTLASVSFSFGFFGSIFLVTTQFPVSKGKETINPVEQPTRDGCEVKIKIKPVDSSTSRYTRITFNSEMEARAFVSCFSHHS</sequence>
<dbReference type="EMBL" id="JACBAZ010000002">
    <property type="protein sequence ID" value="NWK54979.1"/>
    <property type="molecule type" value="Genomic_DNA"/>
</dbReference>
<feature type="domain" description="GYF" evidence="2">
    <location>
        <begin position="8"/>
        <end position="52"/>
    </location>
</feature>
<comment type="caution">
    <text evidence="3">The sequence shown here is derived from an EMBL/GenBank/DDBJ whole genome shotgun (WGS) entry which is preliminary data.</text>
</comment>
<dbReference type="InterPro" id="IPR025640">
    <property type="entry name" value="GYF_2"/>
</dbReference>
<dbReference type="RefSeq" id="WP_178931524.1">
    <property type="nucleotide sequence ID" value="NZ_JACBAZ010000002.1"/>
</dbReference>
<reference evidence="3 4" key="1">
    <citation type="submission" date="2020-07" db="EMBL/GenBank/DDBJ databases">
        <title>Roseicoccus Jingziensis gen. nov., sp. nov., isolated from coastal seawater.</title>
        <authorList>
            <person name="Feng X."/>
        </authorList>
    </citation>
    <scope>NUCLEOTIDE SEQUENCE [LARGE SCALE GENOMIC DNA]</scope>
    <source>
        <strain evidence="3 4">N1E253</strain>
    </source>
</reference>
<keyword evidence="1" id="KW-1133">Transmembrane helix</keyword>
<evidence type="ECO:0000313" key="4">
    <source>
        <dbReference type="Proteomes" id="UP000557872"/>
    </source>
</evidence>
<keyword evidence="1" id="KW-0812">Transmembrane</keyword>
<organism evidence="3 4">
    <name type="scientific">Oceaniferula marina</name>
    <dbReference type="NCBI Taxonomy" id="2748318"/>
    <lineage>
        <taxon>Bacteria</taxon>
        <taxon>Pseudomonadati</taxon>
        <taxon>Verrucomicrobiota</taxon>
        <taxon>Verrucomicrobiia</taxon>
        <taxon>Verrucomicrobiales</taxon>
        <taxon>Verrucomicrobiaceae</taxon>
        <taxon>Oceaniferula</taxon>
    </lineage>
</organism>
<name>A0A851GCS1_9BACT</name>
<keyword evidence="1" id="KW-0472">Membrane</keyword>
<accession>A0A851GCS1</accession>
<evidence type="ECO:0000259" key="2">
    <source>
        <dbReference type="Pfam" id="PF14237"/>
    </source>
</evidence>
<evidence type="ECO:0000313" key="3">
    <source>
        <dbReference type="EMBL" id="NWK54979.1"/>
    </source>
</evidence>
<evidence type="ECO:0000256" key="1">
    <source>
        <dbReference type="SAM" id="Phobius"/>
    </source>
</evidence>
<feature type="transmembrane region" description="Helical" evidence="1">
    <location>
        <begin position="109"/>
        <end position="129"/>
    </location>
</feature>
<protein>
    <submittedName>
        <fullName evidence="3">DUF4339 domain-containing protein</fullName>
    </submittedName>
</protein>